<protein>
    <submittedName>
        <fullName evidence="1">Uncharacterized protein</fullName>
    </submittedName>
</protein>
<gene>
    <name evidence="1" type="ORF">LSH36_380g05033</name>
</gene>
<name>A0AAD9MZB3_9ANNE</name>
<dbReference type="AlphaFoldDB" id="A0AAD9MZB3"/>
<sequence>MFAVFGNNDIPELMKHYQGTLQSYGLDADMVLKGSSYRRLHYQGTDKSAKTVGCPLTGEIQDECDVAAVSEVESSDDHGDGRRDVELNEFNKYNSDNIHHILVIQITGLERTTLKEFARTVIEI</sequence>
<organism evidence="1 2">
    <name type="scientific">Paralvinella palmiformis</name>
    <dbReference type="NCBI Taxonomy" id="53620"/>
    <lineage>
        <taxon>Eukaryota</taxon>
        <taxon>Metazoa</taxon>
        <taxon>Spiralia</taxon>
        <taxon>Lophotrochozoa</taxon>
        <taxon>Annelida</taxon>
        <taxon>Polychaeta</taxon>
        <taxon>Sedentaria</taxon>
        <taxon>Canalipalpata</taxon>
        <taxon>Terebellida</taxon>
        <taxon>Terebelliformia</taxon>
        <taxon>Alvinellidae</taxon>
        <taxon>Paralvinella</taxon>
    </lineage>
</organism>
<dbReference type="Proteomes" id="UP001208570">
    <property type="component" value="Unassembled WGS sequence"/>
</dbReference>
<reference evidence="1" key="1">
    <citation type="journal article" date="2023" name="Mol. Biol. Evol.">
        <title>Third-Generation Sequencing Reveals the Adaptive Role of the Epigenome in Three Deep-Sea Polychaetes.</title>
        <authorList>
            <person name="Perez M."/>
            <person name="Aroh O."/>
            <person name="Sun Y."/>
            <person name="Lan Y."/>
            <person name="Juniper S.K."/>
            <person name="Young C.R."/>
            <person name="Angers B."/>
            <person name="Qian P.Y."/>
        </authorList>
    </citation>
    <scope>NUCLEOTIDE SEQUENCE</scope>
    <source>
        <strain evidence="1">P08H-3</strain>
    </source>
</reference>
<keyword evidence="2" id="KW-1185">Reference proteome</keyword>
<evidence type="ECO:0000313" key="1">
    <source>
        <dbReference type="EMBL" id="KAK2151000.1"/>
    </source>
</evidence>
<comment type="caution">
    <text evidence="1">The sequence shown here is derived from an EMBL/GenBank/DDBJ whole genome shotgun (WGS) entry which is preliminary data.</text>
</comment>
<dbReference type="EMBL" id="JAODUP010000380">
    <property type="protein sequence ID" value="KAK2151000.1"/>
    <property type="molecule type" value="Genomic_DNA"/>
</dbReference>
<proteinExistence type="predicted"/>
<accession>A0AAD9MZB3</accession>
<evidence type="ECO:0000313" key="2">
    <source>
        <dbReference type="Proteomes" id="UP001208570"/>
    </source>
</evidence>